<keyword evidence="1" id="KW-0862">Zinc</keyword>
<evidence type="ECO:0000256" key="2">
    <source>
        <dbReference type="SAM" id="MobiDB-lite"/>
    </source>
</evidence>
<keyword evidence="3" id="KW-0472">Membrane</keyword>
<dbReference type="Pfam" id="PF13639">
    <property type="entry name" value="zf-RING_2"/>
    <property type="match status" value="1"/>
</dbReference>
<protein>
    <recommendedName>
        <fullName evidence="4">RING-type domain-containing protein</fullName>
    </recommendedName>
</protein>
<dbReference type="Gene3D" id="3.30.40.10">
    <property type="entry name" value="Zinc/RING finger domain, C3HC4 (zinc finger)"/>
    <property type="match status" value="1"/>
</dbReference>
<feature type="compositionally biased region" description="Polar residues" evidence="2">
    <location>
        <begin position="409"/>
        <end position="419"/>
    </location>
</feature>
<keyword evidence="3" id="KW-1133">Transmembrane helix</keyword>
<dbReference type="GO" id="GO:0008270">
    <property type="term" value="F:zinc ion binding"/>
    <property type="evidence" value="ECO:0007669"/>
    <property type="project" value="UniProtKB-KW"/>
</dbReference>
<evidence type="ECO:0000256" key="1">
    <source>
        <dbReference type="PROSITE-ProRule" id="PRU00175"/>
    </source>
</evidence>
<evidence type="ECO:0000256" key="3">
    <source>
        <dbReference type="SAM" id="Phobius"/>
    </source>
</evidence>
<feature type="region of interest" description="Disordered" evidence="2">
    <location>
        <begin position="385"/>
        <end position="419"/>
    </location>
</feature>
<feature type="domain" description="RING-type" evidence="4">
    <location>
        <begin position="305"/>
        <end position="347"/>
    </location>
</feature>
<dbReference type="InterPro" id="IPR053070">
    <property type="entry name" value="RING-type_E3_ubiquitin-ligase"/>
</dbReference>
<gene>
    <name evidence="5" type="ORF">GIB67_019272</name>
</gene>
<evidence type="ECO:0000313" key="6">
    <source>
        <dbReference type="Proteomes" id="UP000541444"/>
    </source>
</evidence>
<proteinExistence type="predicted"/>
<dbReference type="EMBL" id="JACGCM010001165">
    <property type="protein sequence ID" value="KAF6160503.1"/>
    <property type="molecule type" value="Genomic_DNA"/>
</dbReference>
<dbReference type="CDD" id="cd16461">
    <property type="entry name" value="RING-H2_EL5-like"/>
    <property type="match status" value="1"/>
</dbReference>
<keyword evidence="1" id="KW-0863">Zinc-finger</keyword>
<dbReference type="PANTHER" id="PTHR47035">
    <property type="entry name" value="OS11G0150450 PROTEIN"/>
    <property type="match status" value="1"/>
</dbReference>
<keyword evidence="6" id="KW-1185">Reference proteome</keyword>
<dbReference type="Proteomes" id="UP000541444">
    <property type="component" value="Unassembled WGS sequence"/>
</dbReference>
<keyword evidence="3" id="KW-0812">Transmembrane</keyword>
<feature type="compositionally biased region" description="Basic residues" evidence="2">
    <location>
        <begin position="1"/>
        <end position="18"/>
    </location>
</feature>
<dbReference type="InterPro" id="IPR001841">
    <property type="entry name" value="Znf_RING"/>
</dbReference>
<dbReference type="AlphaFoldDB" id="A0A7J7N039"/>
<comment type="caution">
    <text evidence="5">The sequence shown here is derived from an EMBL/GenBank/DDBJ whole genome shotgun (WGS) entry which is preliminary data.</text>
</comment>
<evidence type="ECO:0000313" key="5">
    <source>
        <dbReference type="EMBL" id="KAF6160503.1"/>
    </source>
</evidence>
<sequence>MAQARRGKGQVPKTRGKACHNQGRAQEARCRAVATWGEGTNNPDQGIACHAWLPHVWSMLGTSSAGAHLGDSSLPHSNLTVETLTTTVTRVTTEQPTEALVTTTSHLATTAILPTRAPDPQVLHRNSSIGLCTVDRNNSGNYGNGIPQRQWTTGQGFSAKNRQWDDAEQRGSGDRSVYILVRPPVCYTMAFHEGRKTEMLGSGMNLITTVIGFGMSATFIVFVCTRLICGRIRAAESGPVFELDDSITDLEQCFRALVTENLFDNVAICGVAEHRIGGLEPVLVAALPTMKFNRADFQSAEDAQCTICLGEYQEKEVLRIMPKCGHNFHLVCIDVWLRKQSTCPVCRLPLQDVFETKHLRSPMFGAVLQSMDQPHSLIEYPHQWSLPSREPSSENGNNGNPGPIGNSERTVNVETENRR</sequence>
<feature type="transmembrane region" description="Helical" evidence="3">
    <location>
        <begin position="204"/>
        <end position="223"/>
    </location>
</feature>
<dbReference type="PANTHER" id="PTHR47035:SF4">
    <property type="entry name" value="OS02G0676500 PROTEIN"/>
    <property type="match status" value="1"/>
</dbReference>
<name>A0A7J7N039_9MAGN</name>
<accession>A0A7J7N039</accession>
<keyword evidence="1" id="KW-0479">Metal-binding</keyword>
<dbReference type="OrthoDB" id="8062037at2759"/>
<dbReference type="FunFam" id="3.30.40.10:FF:000971">
    <property type="entry name" value="Putative RING zinc finger domain superfamily protein"/>
    <property type="match status" value="1"/>
</dbReference>
<feature type="region of interest" description="Disordered" evidence="2">
    <location>
        <begin position="1"/>
        <end position="22"/>
    </location>
</feature>
<evidence type="ECO:0000259" key="4">
    <source>
        <dbReference type="PROSITE" id="PS50089"/>
    </source>
</evidence>
<feature type="compositionally biased region" description="Low complexity" evidence="2">
    <location>
        <begin position="387"/>
        <end position="408"/>
    </location>
</feature>
<dbReference type="InterPro" id="IPR013083">
    <property type="entry name" value="Znf_RING/FYVE/PHD"/>
</dbReference>
<reference evidence="5 6" key="1">
    <citation type="journal article" date="2020" name="IScience">
        <title>Genome Sequencing of the Endangered Kingdonia uniflora (Circaeasteraceae, Ranunculales) Reveals Potential Mechanisms of Evolutionary Specialization.</title>
        <authorList>
            <person name="Sun Y."/>
            <person name="Deng T."/>
            <person name="Zhang A."/>
            <person name="Moore M.J."/>
            <person name="Landis J.B."/>
            <person name="Lin N."/>
            <person name="Zhang H."/>
            <person name="Zhang X."/>
            <person name="Huang J."/>
            <person name="Zhang X."/>
            <person name="Sun H."/>
            <person name="Wang H."/>
        </authorList>
    </citation>
    <scope>NUCLEOTIDE SEQUENCE [LARGE SCALE GENOMIC DNA]</scope>
    <source>
        <strain evidence="5">TB1705</strain>
        <tissue evidence="5">Leaf</tissue>
    </source>
</reference>
<dbReference type="SMART" id="SM00184">
    <property type="entry name" value="RING"/>
    <property type="match status" value="1"/>
</dbReference>
<dbReference type="PROSITE" id="PS50089">
    <property type="entry name" value="ZF_RING_2"/>
    <property type="match status" value="1"/>
</dbReference>
<dbReference type="SUPFAM" id="SSF57850">
    <property type="entry name" value="RING/U-box"/>
    <property type="match status" value="1"/>
</dbReference>
<organism evidence="5 6">
    <name type="scientific">Kingdonia uniflora</name>
    <dbReference type="NCBI Taxonomy" id="39325"/>
    <lineage>
        <taxon>Eukaryota</taxon>
        <taxon>Viridiplantae</taxon>
        <taxon>Streptophyta</taxon>
        <taxon>Embryophyta</taxon>
        <taxon>Tracheophyta</taxon>
        <taxon>Spermatophyta</taxon>
        <taxon>Magnoliopsida</taxon>
        <taxon>Ranunculales</taxon>
        <taxon>Circaeasteraceae</taxon>
        <taxon>Kingdonia</taxon>
    </lineage>
</organism>